<dbReference type="InterPro" id="IPR001851">
    <property type="entry name" value="ABC_transp_permease"/>
</dbReference>
<protein>
    <submittedName>
        <fullName evidence="10">Branched-chain amino acid ABC transporter permease</fullName>
    </submittedName>
</protein>
<keyword evidence="6 9" id="KW-1133">Transmembrane helix</keyword>
<feature type="transmembrane region" description="Helical" evidence="9">
    <location>
        <begin position="6"/>
        <end position="30"/>
    </location>
</feature>
<proteinExistence type="inferred from homology"/>
<dbReference type="InterPro" id="IPR052157">
    <property type="entry name" value="BCAA_transport_permease"/>
</dbReference>
<reference evidence="11" key="1">
    <citation type="journal article" date="2019" name="Int. J. Syst. Evol. Microbiol.">
        <title>The Global Catalogue of Microorganisms (GCM) 10K type strain sequencing project: providing services to taxonomists for standard genome sequencing and annotation.</title>
        <authorList>
            <consortium name="The Broad Institute Genomics Platform"/>
            <consortium name="The Broad Institute Genome Sequencing Center for Infectious Disease"/>
            <person name="Wu L."/>
            <person name="Ma J."/>
        </authorList>
    </citation>
    <scope>NUCLEOTIDE SEQUENCE [LARGE SCALE GENOMIC DNA]</scope>
    <source>
        <strain evidence="11">KCTC 42964</strain>
    </source>
</reference>
<keyword evidence="7 9" id="KW-0472">Membrane</keyword>
<evidence type="ECO:0000256" key="3">
    <source>
        <dbReference type="ARBA" id="ARBA00022475"/>
    </source>
</evidence>
<keyword evidence="11" id="KW-1185">Reference proteome</keyword>
<evidence type="ECO:0000256" key="1">
    <source>
        <dbReference type="ARBA" id="ARBA00004651"/>
    </source>
</evidence>
<feature type="transmembrane region" description="Helical" evidence="9">
    <location>
        <begin position="249"/>
        <end position="274"/>
    </location>
</feature>
<comment type="subcellular location">
    <subcellularLocation>
        <location evidence="1">Cell membrane</location>
        <topology evidence="1">Multi-pass membrane protein</topology>
    </subcellularLocation>
</comment>
<keyword evidence="2" id="KW-0813">Transport</keyword>
<feature type="transmembrane region" description="Helical" evidence="9">
    <location>
        <begin position="94"/>
        <end position="115"/>
    </location>
</feature>
<feature type="transmembrane region" description="Helical" evidence="9">
    <location>
        <begin position="135"/>
        <end position="155"/>
    </location>
</feature>
<dbReference type="CDD" id="cd06582">
    <property type="entry name" value="TM_PBP1_LivH_like"/>
    <property type="match status" value="1"/>
</dbReference>
<evidence type="ECO:0000256" key="5">
    <source>
        <dbReference type="ARBA" id="ARBA00022970"/>
    </source>
</evidence>
<sequence length="286" mass="30170">MQTVLIYAYQIGFSISIFVLISLGLAVIFGMMKVINLAHGEFIMLGAMGCTLISTLGVPLWLSIIGAGLVVGAIGIVAERLVIRFLYGRVLDTLLATWGLSLLIIGLVTTILGPQTTSVPQDLGNVSLLDFTMPIYNLTLILVAAALLGGTYLLWRYTRVGLIVRTTMQNPEMARAIGLNTDRVYMLTFGYGAMLAGLAGAVIAPMFGAAPTMGVFYIAKAFITVISGGHMPLLGTLTASGLFGTIDGAVAFATASVVGEITVLVVAIVLLRLLPQGITGRFRRGL</sequence>
<evidence type="ECO:0000256" key="2">
    <source>
        <dbReference type="ARBA" id="ARBA00022448"/>
    </source>
</evidence>
<evidence type="ECO:0000313" key="10">
    <source>
        <dbReference type="EMBL" id="MFC3226472.1"/>
    </source>
</evidence>
<evidence type="ECO:0000256" key="8">
    <source>
        <dbReference type="ARBA" id="ARBA00037998"/>
    </source>
</evidence>
<dbReference type="PANTHER" id="PTHR11795">
    <property type="entry name" value="BRANCHED-CHAIN AMINO ACID TRANSPORT SYSTEM PERMEASE PROTEIN LIVH"/>
    <property type="match status" value="1"/>
</dbReference>
<comment type="similarity">
    <text evidence="8">Belongs to the binding-protein-dependent transport system permease family. LivHM subfamily.</text>
</comment>
<evidence type="ECO:0000256" key="4">
    <source>
        <dbReference type="ARBA" id="ARBA00022692"/>
    </source>
</evidence>
<feature type="transmembrane region" description="Helical" evidence="9">
    <location>
        <begin position="68"/>
        <end position="87"/>
    </location>
</feature>
<name>A0ABV7KWR5_9PROT</name>
<keyword evidence="5" id="KW-0029">Amino-acid transport</keyword>
<feature type="transmembrane region" description="Helical" evidence="9">
    <location>
        <begin position="184"/>
        <end position="207"/>
    </location>
</feature>
<comment type="caution">
    <text evidence="10">The sequence shown here is derived from an EMBL/GenBank/DDBJ whole genome shotgun (WGS) entry which is preliminary data.</text>
</comment>
<feature type="transmembrane region" description="Helical" evidence="9">
    <location>
        <begin position="42"/>
        <end position="62"/>
    </location>
</feature>
<keyword evidence="3" id="KW-1003">Cell membrane</keyword>
<organism evidence="10 11">
    <name type="scientific">Marinibaculum pumilum</name>
    <dbReference type="NCBI Taxonomy" id="1766165"/>
    <lineage>
        <taxon>Bacteria</taxon>
        <taxon>Pseudomonadati</taxon>
        <taxon>Pseudomonadota</taxon>
        <taxon>Alphaproteobacteria</taxon>
        <taxon>Rhodospirillales</taxon>
        <taxon>Rhodospirillaceae</taxon>
        <taxon>Marinibaculum</taxon>
    </lineage>
</organism>
<gene>
    <name evidence="10" type="ORF">ACFOGJ_04480</name>
</gene>
<dbReference type="PANTHER" id="PTHR11795:SF447">
    <property type="entry name" value="ABC TRANSPORTER PERMEASE PROTEIN"/>
    <property type="match status" value="1"/>
</dbReference>
<dbReference type="RefSeq" id="WP_379898477.1">
    <property type="nucleotide sequence ID" value="NZ_JBHRTR010000013.1"/>
</dbReference>
<evidence type="ECO:0000256" key="9">
    <source>
        <dbReference type="SAM" id="Phobius"/>
    </source>
</evidence>
<evidence type="ECO:0000313" key="11">
    <source>
        <dbReference type="Proteomes" id="UP001595528"/>
    </source>
</evidence>
<dbReference type="Proteomes" id="UP001595528">
    <property type="component" value="Unassembled WGS sequence"/>
</dbReference>
<evidence type="ECO:0000256" key="6">
    <source>
        <dbReference type="ARBA" id="ARBA00022989"/>
    </source>
</evidence>
<accession>A0ABV7KWR5</accession>
<keyword evidence="4 9" id="KW-0812">Transmembrane</keyword>
<dbReference type="Pfam" id="PF02653">
    <property type="entry name" value="BPD_transp_2"/>
    <property type="match status" value="1"/>
</dbReference>
<dbReference type="EMBL" id="JBHRTR010000013">
    <property type="protein sequence ID" value="MFC3226472.1"/>
    <property type="molecule type" value="Genomic_DNA"/>
</dbReference>
<evidence type="ECO:0000256" key="7">
    <source>
        <dbReference type="ARBA" id="ARBA00023136"/>
    </source>
</evidence>